<dbReference type="EMBL" id="LR134476">
    <property type="protein sequence ID" value="VEI12447.1"/>
    <property type="molecule type" value="Genomic_DNA"/>
</dbReference>
<evidence type="ECO:0000256" key="1">
    <source>
        <dbReference type="SAM" id="Coils"/>
    </source>
</evidence>
<dbReference type="KEGG" id="tbw:NCTC13354_00126"/>
<name>A0A448PCB3_9ACTO</name>
<evidence type="ECO:0000313" key="4">
    <source>
        <dbReference type="Proteomes" id="UP000269542"/>
    </source>
</evidence>
<dbReference type="GO" id="GO:0003676">
    <property type="term" value="F:nucleic acid binding"/>
    <property type="evidence" value="ECO:0007669"/>
    <property type="project" value="InterPro"/>
</dbReference>
<evidence type="ECO:0000313" key="3">
    <source>
        <dbReference type="EMBL" id="VEI12447.1"/>
    </source>
</evidence>
<dbReference type="OrthoDB" id="3197442at2"/>
<dbReference type="SUPFAM" id="SSF46946">
    <property type="entry name" value="S13-like H2TH domain"/>
    <property type="match status" value="1"/>
</dbReference>
<dbReference type="RefSeq" id="WP_126415651.1">
    <property type="nucleotide sequence ID" value="NZ_LR134476.1"/>
</dbReference>
<dbReference type="InterPro" id="IPR010979">
    <property type="entry name" value="Ribosomal_uS13-like_H2TH"/>
</dbReference>
<dbReference type="AlphaFoldDB" id="A0A448PCB3"/>
<feature type="domain" description="Integration host factor-like helix-two turn-helix" evidence="2">
    <location>
        <begin position="32"/>
        <end position="102"/>
    </location>
</feature>
<dbReference type="InterPro" id="IPR055201">
    <property type="entry name" value="IHF-like_H2TH"/>
</dbReference>
<dbReference type="Proteomes" id="UP000269542">
    <property type="component" value="Chromosome"/>
</dbReference>
<dbReference type="InterPro" id="IPR047806">
    <property type="entry name" value="IHF_actinobact"/>
</dbReference>
<keyword evidence="4" id="KW-1185">Reference proteome</keyword>
<feature type="coiled-coil region" evidence="1">
    <location>
        <begin position="11"/>
        <end position="49"/>
    </location>
</feature>
<sequence length="103" mass="11097">MALPNLTPEERKAALEKAAVARKQRAALKEELKEGRKKLSEVLELAKNDQVVAKMKVTALLQAMPGVGPAKTAAIMESAKISPSRRVGGLGRHQAQKLIDLFG</sequence>
<dbReference type="Pfam" id="PF22525">
    <property type="entry name" value="H2TH_5"/>
    <property type="match status" value="1"/>
</dbReference>
<reference evidence="3 4" key="1">
    <citation type="submission" date="2018-12" db="EMBL/GenBank/DDBJ databases">
        <authorList>
            <consortium name="Pathogen Informatics"/>
        </authorList>
    </citation>
    <scope>NUCLEOTIDE SEQUENCE [LARGE SCALE GENOMIC DNA]</scope>
    <source>
        <strain evidence="3 4">NCTC13354</strain>
    </source>
</reference>
<accession>A0A448PCB3</accession>
<keyword evidence="1" id="KW-0175">Coiled coil</keyword>
<dbReference type="Gene3D" id="1.10.8.50">
    <property type="match status" value="1"/>
</dbReference>
<protein>
    <recommendedName>
        <fullName evidence="2">Integration host factor-like helix-two turn-helix domain-containing protein</fullName>
    </recommendedName>
</protein>
<dbReference type="NCBIfam" id="NF041260">
    <property type="entry name" value="actino_IHF"/>
    <property type="match status" value="1"/>
</dbReference>
<evidence type="ECO:0000259" key="2">
    <source>
        <dbReference type="Pfam" id="PF22525"/>
    </source>
</evidence>
<gene>
    <name evidence="3" type="ORF">NCTC13354_00126</name>
</gene>
<proteinExistence type="predicted"/>
<organism evidence="3 4">
    <name type="scientific">Trueperella bialowiezensis</name>
    <dbReference type="NCBI Taxonomy" id="312285"/>
    <lineage>
        <taxon>Bacteria</taxon>
        <taxon>Bacillati</taxon>
        <taxon>Actinomycetota</taxon>
        <taxon>Actinomycetes</taxon>
        <taxon>Actinomycetales</taxon>
        <taxon>Actinomycetaceae</taxon>
        <taxon>Trueperella</taxon>
    </lineage>
</organism>